<evidence type="ECO:0000313" key="5">
    <source>
        <dbReference type="Proteomes" id="UP001589858"/>
    </source>
</evidence>
<comment type="catalytic activity">
    <reaction evidence="1">
        <text>a phosphate monoester + H2O = an alcohol + phosphate</text>
        <dbReference type="Rhea" id="RHEA:15017"/>
        <dbReference type="ChEBI" id="CHEBI:15377"/>
        <dbReference type="ChEBI" id="CHEBI:30879"/>
        <dbReference type="ChEBI" id="CHEBI:43474"/>
        <dbReference type="ChEBI" id="CHEBI:67140"/>
        <dbReference type="EC" id="3.1.3.2"/>
    </reaction>
</comment>
<dbReference type="InterPro" id="IPR001011">
    <property type="entry name" value="Acid_Pase_classA_bac"/>
</dbReference>
<feature type="domain" description="Phosphatidic acid phosphatase type 2/haloperoxidase" evidence="3">
    <location>
        <begin position="134"/>
        <end position="247"/>
    </location>
</feature>
<dbReference type="EC" id="3.1.3.2" evidence="1"/>
<dbReference type="Pfam" id="PF01569">
    <property type="entry name" value="PAP2"/>
    <property type="match status" value="1"/>
</dbReference>
<dbReference type="InterPro" id="IPR036938">
    <property type="entry name" value="PAP2/HPO_sf"/>
</dbReference>
<evidence type="ECO:0000256" key="2">
    <source>
        <dbReference type="SAM" id="SignalP"/>
    </source>
</evidence>
<gene>
    <name evidence="4" type="ORF">ACFFF8_15380</name>
</gene>
<keyword evidence="1" id="KW-0378">Hydrolase</keyword>
<sequence length="284" mass="29597">MKMARILVGVGGAAALAACASAVASSEPQAAAAPAAVTSPDDAQKAAMAAVMRNGSYLPRGTAPNSLLFNPPPPAPGSAAMARDEDGARAAIAMQGTARWEQAKIDANLFTPSVTDTFSCAAGFRIGPETTPRVQALLLKSMMDFGLASYRTKNRYQRARPFMENGKATCTPDQEAVLRKDGSYPSGHSAIGFGMGLILADLVPDRAGELVARGRAFGESRRICNVHWLSDIEEGRVVAATVFARLNADPAFAADMAAARAELAEKRASLAAPDCARENAALAM</sequence>
<proteinExistence type="inferred from homology"/>
<comment type="caution">
    <text evidence="4">The sequence shown here is derived from an EMBL/GenBank/DDBJ whole genome shotgun (WGS) entry which is preliminary data.</text>
</comment>
<evidence type="ECO:0000313" key="4">
    <source>
        <dbReference type="EMBL" id="MFC0685974.1"/>
    </source>
</evidence>
<dbReference type="PROSITE" id="PS51257">
    <property type="entry name" value="PROKAR_LIPOPROTEIN"/>
    <property type="match status" value="1"/>
</dbReference>
<evidence type="ECO:0000259" key="3">
    <source>
        <dbReference type="SMART" id="SM00014"/>
    </source>
</evidence>
<name>A0ABV6SAW8_9SPHN</name>
<dbReference type="PRINTS" id="PR00483">
    <property type="entry name" value="BACPHPHTASE"/>
</dbReference>
<dbReference type="InterPro" id="IPR000326">
    <property type="entry name" value="PAP2/HPO"/>
</dbReference>
<evidence type="ECO:0000256" key="1">
    <source>
        <dbReference type="PIRNR" id="PIRNR000897"/>
    </source>
</evidence>
<dbReference type="Gene3D" id="1.20.144.10">
    <property type="entry name" value="Phosphatidic acid phosphatase type 2/haloperoxidase"/>
    <property type="match status" value="1"/>
</dbReference>
<feature type="signal peptide" evidence="2">
    <location>
        <begin position="1"/>
        <end position="24"/>
    </location>
</feature>
<organism evidence="4 5">
    <name type="scientific">Novosphingobium clariflavum</name>
    <dbReference type="NCBI Taxonomy" id="2029884"/>
    <lineage>
        <taxon>Bacteria</taxon>
        <taxon>Pseudomonadati</taxon>
        <taxon>Pseudomonadota</taxon>
        <taxon>Alphaproteobacteria</taxon>
        <taxon>Sphingomonadales</taxon>
        <taxon>Sphingomonadaceae</taxon>
        <taxon>Novosphingobium</taxon>
    </lineage>
</organism>
<comment type="similarity">
    <text evidence="1">Belongs to the class A bacterial acid phosphatase family.</text>
</comment>
<dbReference type="EMBL" id="JBHLTM010000061">
    <property type="protein sequence ID" value="MFC0685974.1"/>
    <property type="molecule type" value="Genomic_DNA"/>
</dbReference>
<protein>
    <recommendedName>
        <fullName evidence="1">Acid phosphatase</fullName>
        <ecNumber evidence="1">3.1.3.2</ecNumber>
    </recommendedName>
</protein>
<keyword evidence="5" id="KW-1185">Reference proteome</keyword>
<dbReference type="PIRSF" id="PIRSF000897">
    <property type="entry name" value="Acid_Ptase_ClsA"/>
    <property type="match status" value="1"/>
</dbReference>
<keyword evidence="2" id="KW-0732">Signal</keyword>
<dbReference type="RefSeq" id="WP_267218714.1">
    <property type="nucleotide sequence ID" value="NZ_JAPCWC010000002.1"/>
</dbReference>
<dbReference type="SMART" id="SM00014">
    <property type="entry name" value="acidPPc"/>
    <property type="match status" value="1"/>
</dbReference>
<reference evidence="4 5" key="1">
    <citation type="submission" date="2024-09" db="EMBL/GenBank/DDBJ databases">
        <authorList>
            <person name="Sun Q."/>
            <person name="Mori K."/>
        </authorList>
    </citation>
    <scope>NUCLEOTIDE SEQUENCE [LARGE SCALE GENOMIC DNA]</scope>
    <source>
        <strain evidence="4 5">CICC 11035S</strain>
    </source>
</reference>
<dbReference type="Proteomes" id="UP001589858">
    <property type="component" value="Unassembled WGS sequence"/>
</dbReference>
<feature type="chain" id="PRO_5046790965" description="Acid phosphatase" evidence="2">
    <location>
        <begin position="25"/>
        <end position="284"/>
    </location>
</feature>
<dbReference type="SUPFAM" id="SSF48317">
    <property type="entry name" value="Acid phosphatase/Vanadium-dependent haloperoxidase"/>
    <property type="match status" value="1"/>
</dbReference>
<accession>A0ABV6SAW8</accession>
<dbReference type="CDD" id="cd03397">
    <property type="entry name" value="PAP2_acid_phosphatase"/>
    <property type="match status" value="1"/>
</dbReference>